<keyword evidence="3" id="KW-0472">Membrane</keyword>
<dbReference type="Proteomes" id="UP001221898">
    <property type="component" value="Unassembled WGS sequence"/>
</dbReference>
<keyword evidence="5" id="KW-0325">Glycoprotein</keyword>
<feature type="domain" description="Ig-like" evidence="7">
    <location>
        <begin position="1"/>
        <end position="71"/>
    </location>
</feature>
<dbReference type="GO" id="GO:0016020">
    <property type="term" value="C:membrane"/>
    <property type="evidence" value="ECO:0007669"/>
    <property type="project" value="UniProtKB-SubCell"/>
</dbReference>
<dbReference type="SMART" id="SM00408">
    <property type="entry name" value="IGc2"/>
    <property type="match status" value="1"/>
</dbReference>
<evidence type="ECO:0000256" key="2">
    <source>
        <dbReference type="ARBA" id="ARBA00022737"/>
    </source>
</evidence>
<sequence>MDIKLECAVTGKPTPAVHWVKNGEMVVPSDYFQIVDVSNLKILGLVKSDEGFYQCVAENEAGSAQASAQLILLEPDLDFQQCRTEGI</sequence>
<evidence type="ECO:0000256" key="1">
    <source>
        <dbReference type="ARBA" id="ARBA00004370"/>
    </source>
</evidence>
<dbReference type="EMBL" id="JAINUG010000009">
    <property type="protein sequence ID" value="KAJ8415634.1"/>
    <property type="molecule type" value="Genomic_DNA"/>
</dbReference>
<reference evidence="8" key="1">
    <citation type="journal article" date="2023" name="Science">
        <title>Genome structures resolve the early diversification of teleost fishes.</title>
        <authorList>
            <person name="Parey E."/>
            <person name="Louis A."/>
            <person name="Montfort J."/>
            <person name="Bouchez O."/>
            <person name="Roques C."/>
            <person name="Iampietro C."/>
            <person name="Lluch J."/>
            <person name="Castinel A."/>
            <person name="Donnadieu C."/>
            <person name="Desvignes T."/>
            <person name="Floi Bucao C."/>
            <person name="Jouanno E."/>
            <person name="Wen M."/>
            <person name="Mejri S."/>
            <person name="Dirks R."/>
            <person name="Jansen H."/>
            <person name="Henkel C."/>
            <person name="Chen W.J."/>
            <person name="Zahm M."/>
            <person name="Cabau C."/>
            <person name="Klopp C."/>
            <person name="Thompson A.W."/>
            <person name="Robinson-Rechavi M."/>
            <person name="Braasch I."/>
            <person name="Lecointre G."/>
            <person name="Bobe J."/>
            <person name="Postlethwait J.H."/>
            <person name="Berthelot C."/>
            <person name="Roest Crollius H."/>
            <person name="Guiguen Y."/>
        </authorList>
    </citation>
    <scope>NUCLEOTIDE SEQUENCE</scope>
    <source>
        <strain evidence="8">NC1722</strain>
    </source>
</reference>
<dbReference type="Gene3D" id="2.60.40.10">
    <property type="entry name" value="Immunoglobulins"/>
    <property type="match status" value="1"/>
</dbReference>
<comment type="subcellular location">
    <subcellularLocation>
        <location evidence="1">Membrane</location>
    </subcellularLocation>
</comment>
<evidence type="ECO:0000256" key="3">
    <source>
        <dbReference type="ARBA" id="ARBA00023136"/>
    </source>
</evidence>
<dbReference type="AlphaFoldDB" id="A0AAD7X165"/>
<dbReference type="PROSITE" id="PS50835">
    <property type="entry name" value="IG_LIKE"/>
    <property type="match status" value="1"/>
</dbReference>
<evidence type="ECO:0000256" key="4">
    <source>
        <dbReference type="ARBA" id="ARBA00023157"/>
    </source>
</evidence>
<dbReference type="Pfam" id="PF07679">
    <property type="entry name" value="I-set"/>
    <property type="match status" value="1"/>
</dbReference>
<evidence type="ECO:0000256" key="6">
    <source>
        <dbReference type="ARBA" id="ARBA00023319"/>
    </source>
</evidence>
<accession>A0AAD7X165</accession>
<keyword evidence="4" id="KW-1015">Disulfide bond</keyword>
<dbReference type="InterPro" id="IPR003598">
    <property type="entry name" value="Ig_sub2"/>
</dbReference>
<keyword evidence="6" id="KW-0393">Immunoglobulin domain</keyword>
<comment type="caution">
    <text evidence="8">The sequence shown here is derived from an EMBL/GenBank/DDBJ whole genome shotgun (WGS) entry which is preliminary data.</text>
</comment>
<dbReference type="InterPro" id="IPR007110">
    <property type="entry name" value="Ig-like_dom"/>
</dbReference>
<dbReference type="GO" id="GO:0098609">
    <property type="term" value="P:cell-cell adhesion"/>
    <property type="evidence" value="ECO:0007669"/>
    <property type="project" value="TreeGrafter"/>
</dbReference>
<keyword evidence="9" id="KW-1185">Reference proteome</keyword>
<name>A0AAD7X165_9TELE</name>
<dbReference type="FunFam" id="2.60.40.10:FF:000004">
    <property type="entry name" value="DCC isoform 1"/>
    <property type="match status" value="1"/>
</dbReference>
<keyword evidence="2" id="KW-0677">Repeat</keyword>
<evidence type="ECO:0000259" key="7">
    <source>
        <dbReference type="PROSITE" id="PS50835"/>
    </source>
</evidence>
<dbReference type="PANTHER" id="PTHR44170:SF8">
    <property type="entry name" value="NETRIN RECEPTOR DCC"/>
    <property type="match status" value="1"/>
</dbReference>
<dbReference type="InterPro" id="IPR013783">
    <property type="entry name" value="Ig-like_fold"/>
</dbReference>
<evidence type="ECO:0000256" key="5">
    <source>
        <dbReference type="ARBA" id="ARBA00023180"/>
    </source>
</evidence>
<gene>
    <name evidence="8" type="ORF">AAFF_G00426140</name>
</gene>
<dbReference type="PANTHER" id="PTHR44170">
    <property type="entry name" value="PROTEIN SIDEKICK"/>
    <property type="match status" value="1"/>
</dbReference>
<dbReference type="InterPro" id="IPR036179">
    <property type="entry name" value="Ig-like_dom_sf"/>
</dbReference>
<dbReference type="SUPFAM" id="SSF48726">
    <property type="entry name" value="Immunoglobulin"/>
    <property type="match status" value="1"/>
</dbReference>
<protein>
    <recommendedName>
        <fullName evidence="7">Ig-like domain-containing protein</fullName>
    </recommendedName>
</protein>
<evidence type="ECO:0000313" key="8">
    <source>
        <dbReference type="EMBL" id="KAJ8415634.1"/>
    </source>
</evidence>
<evidence type="ECO:0000313" key="9">
    <source>
        <dbReference type="Proteomes" id="UP001221898"/>
    </source>
</evidence>
<dbReference type="InterPro" id="IPR013098">
    <property type="entry name" value="Ig_I-set"/>
</dbReference>
<organism evidence="8 9">
    <name type="scientific">Aldrovandia affinis</name>
    <dbReference type="NCBI Taxonomy" id="143900"/>
    <lineage>
        <taxon>Eukaryota</taxon>
        <taxon>Metazoa</taxon>
        <taxon>Chordata</taxon>
        <taxon>Craniata</taxon>
        <taxon>Vertebrata</taxon>
        <taxon>Euteleostomi</taxon>
        <taxon>Actinopterygii</taxon>
        <taxon>Neopterygii</taxon>
        <taxon>Teleostei</taxon>
        <taxon>Notacanthiformes</taxon>
        <taxon>Halosauridae</taxon>
        <taxon>Aldrovandia</taxon>
    </lineage>
</organism>
<proteinExistence type="predicted"/>